<feature type="transmembrane region" description="Helical" evidence="1">
    <location>
        <begin position="111"/>
        <end position="129"/>
    </location>
</feature>
<sequence length="141" mass="14920">MHESPLPLRILRSTGAVFAGLLATVLLSVATDAALQASGLFPREGSRMTAALFALALAYRIVYGAVGGYVAAWLAPRRPLLHGLVLGSIGLLLSLLGLVATWGKESEYGPMWYPLLLVLIAVPSTWLGARLRSALATQVQP</sequence>
<evidence type="ECO:0000256" key="1">
    <source>
        <dbReference type="SAM" id="Phobius"/>
    </source>
</evidence>
<accession>A0A4V3DLQ8</accession>
<reference evidence="2 3" key="1">
    <citation type="submission" date="2019-03" db="EMBL/GenBank/DDBJ databases">
        <title>Genomic Encyclopedia of Type Strains, Phase IV (KMG-IV): sequencing the most valuable type-strain genomes for metagenomic binning, comparative biology and taxonomic classification.</title>
        <authorList>
            <person name="Goeker M."/>
        </authorList>
    </citation>
    <scope>NUCLEOTIDE SEQUENCE [LARGE SCALE GENOMIC DNA]</scope>
    <source>
        <strain evidence="2 3">DSM 21667</strain>
    </source>
</reference>
<keyword evidence="1" id="KW-0472">Membrane</keyword>
<gene>
    <name evidence="2" type="ORF">DFR29_112124</name>
</gene>
<evidence type="ECO:0000313" key="2">
    <source>
        <dbReference type="EMBL" id="TDR40810.1"/>
    </source>
</evidence>
<dbReference type="EMBL" id="SNZH01000012">
    <property type="protein sequence ID" value="TDR40810.1"/>
    <property type="molecule type" value="Genomic_DNA"/>
</dbReference>
<proteinExistence type="predicted"/>
<protein>
    <recommendedName>
        <fullName evidence="4">Major facilitator superfamily (MFS) profile domain-containing protein</fullName>
    </recommendedName>
</protein>
<organism evidence="2 3">
    <name type="scientific">Tahibacter aquaticus</name>
    <dbReference type="NCBI Taxonomy" id="520092"/>
    <lineage>
        <taxon>Bacteria</taxon>
        <taxon>Pseudomonadati</taxon>
        <taxon>Pseudomonadota</taxon>
        <taxon>Gammaproteobacteria</taxon>
        <taxon>Lysobacterales</taxon>
        <taxon>Rhodanobacteraceae</taxon>
        <taxon>Tahibacter</taxon>
    </lineage>
</organism>
<feature type="transmembrane region" description="Helical" evidence="1">
    <location>
        <begin position="80"/>
        <end position="99"/>
    </location>
</feature>
<name>A0A4V3DLQ8_9GAMM</name>
<dbReference type="RefSeq" id="WP_208113649.1">
    <property type="nucleotide sequence ID" value="NZ_SNZH01000012.1"/>
</dbReference>
<feature type="transmembrane region" description="Helical" evidence="1">
    <location>
        <begin position="49"/>
        <end position="73"/>
    </location>
</feature>
<comment type="caution">
    <text evidence="2">The sequence shown here is derived from an EMBL/GenBank/DDBJ whole genome shotgun (WGS) entry which is preliminary data.</text>
</comment>
<keyword evidence="1" id="KW-1133">Transmembrane helix</keyword>
<dbReference type="AlphaFoldDB" id="A0A4V3DLQ8"/>
<keyword evidence="3" id="KW-1185">Reference proteome</keyword>
<keyword evidence="1" id="KW-0812">Transmembrane</keyword>
<dbReference type="Proteomes" id="UP000295293">
    <property type="component" value="Unassembled WGS sequence"/>
</dbReference>
<evidence type="ECO:0008006" key="4">
    <source>
        <dbReference type="Google" id="ProtNLM"/>
    </source>
</evidence>
<evidence type="ECO:0000313" key="3">
    <source>
        <dbReference type="Proteomes" id="UP000295293"/>
    </source>
</evidence>